<evidence type="ECO:0000313" key="3">
    <source>
        <dbReference type="EMBL" id="EXX55287.1"/>
    </source>
</evidence>
<comment type="cofactor">
    <cofactor evidence="1">
        <name>Mg(2+)</name>
        <dbReference type="ChEBI" id="CHEBI:18420"/>
    </cofactor>
    <text evidence="1">Binds 2 magnesium ions per subunit.</text>
</comment>
<dbReference type="Pfam" id="PF03747">
    <property type="entry name" value="ADP_ribosyl_GH"/>
    <property type="match status" value="2"/>
</dbReference>
<dbReference type="GO" id="GO:0046872">
    <property type="term" value="F:metal ion binding"/>
    <property type="evidence" value="ECO:0007669"/>
    <property type="project" value="UniProtKB-KW"/>
</dbReference>
<name>A0A015IDT5_RHIIW</name>
<dbReference type="OMA" id="TDESDQM"/>
<accession>A0A015IDT5</accession>
<gene>
    <name evidence="3" type="ORF">RirG_226750</name>
</gene>
<feature type="binding site" evidence="1">
    <location>
        <position position="78"/>
    </location>
    <ligand>
        <name>Mg(2+)</name>
        <dbReference type="ChEBI" id="CHEBI:18420"/>
        <label>1</label>
    </ligand>
</feature>
<reference evidence="3 4" key="1">
    <citation type="submission" date="2014-02" db="EMBL/GenBank/DDBJ databases">
        <title>Single nucleus genome sequencing reveals high similarity among nuclei of an endomycorrhizal fungus.</title>
        <authorList>
            <person name="Lin K."/>
            <person name="Geurts R."/>
            <person name="Zhang Z."/>
            <person name="Limpens E."/>
            <person name="Saunders D.G."/>
            <person name="Mu D."/>
            <person name="Pang E."/>
            <person name="Cao H."/>
            <person name="Cha H."/>
            <person name="Lin T."/>
            <person name="Zhou Q."/>
            <person name="Shang Y."/>
            <person name="Li Y."/>
            <person name="Ivanov S."/>
            <person name="Sharma T."/>
            <person name="Velzen R.V."/>
            <person name="Ruijter N.D."/>
            <person name="Aanen D.K."/>
            <person name="Win J."/>
            <person name="Kamoun S."/>
            <person name="Bisseling T."/>
            <person name="Huang S."/>
        </authorList>
    </citation>
    <scope>NUCLEOTIDE SEQUENCE [LARGE SCALE GENOMIC DNA]</scope>
    <source>
        <strain evidence="4">DAOM197198w</strain>
    </source>
</reference>
<sequence>MSIPENASKLSPDEIYDRLKGCIFGAALGDAVGLATEFLSKSKARELYGIGPISFGSDKGYEFHRDYHRRRWDDGDWTDDTDQQLLIIDSLIATNGLFNSRDFAHRLSKWVNKGYPELNNKPPFGIGKTVGTVLSHSKFEAKPHRASWEVWVRFNRNMAANGALMRTAVLGAPFFWDEKQVIKQTLQATKVTHADPRCCVSSLIVTNLISRLLKDNTQDILPDLDDETKKEILKWTQSGNPDNQSDLDIDSEDPPSVIKSRHVKKKSIIGKIINKVSSKGNNSETNYIIRRNSDKLKQNNPREVVKIPENPPPGIDTFGADPVMSAFVRSVVERYKFITNSVSVEQQPEKSLTNFQVDIGEEALLKYCFPDNLASLELDEGSSIGYVYKCLGSALYCFTRNLNQQPSEGEAFKTIITELTLEAGDSDTNGAVAGALLGARIGYEKLPKSWVDGLKFKSWLEDRVNSLWTVVSGKEDWVEVDDSYKSIDVSQGLKKK</sequence>
<evidence type="ECO:0008006" key="5">
    <source>
        <dbReference type="Google" id="ProtNLM"/>
    </source>
</evidence>
<feature type="region of interest" description="Disordered" evidence="2">
    <location>
        <begin position="235"/>
        <end position="256"/>
    </location>
</feature>
<feature type="binding site" evidence="1">
    <location>
        <position position="79"/>
    </location>
    <ligand>
        <name>Mg(2+)</name>
        <dbReference type="ChEBI" id="CHEBI:18420"/>
        <label>1</label>
    </ligand>
</feature>
<dbReference type="InterPro" id="IPR005502">
    <property type="entry name" value="Ribosyl_crysJ1"/>
</dbReference>
<feature type="binding site" evidence="1">
    <location>
        <position position="428"/>
    </location>
    <ligand>
        <name>Mg(2+)</name>
        <dbReference type="ChEBI" id="CHEBI:18420"/>
        <label>1</label>
    </ligand>
</feature>
<protein>
    <recommendedName>
        <fullName evidence="5">ADP-ribosylglycohydrolase</fullName>
    </recommendedName>
</protein>
<feature type="binding site" evidence="1">
    <location>
        <position position="80"/>
    </location>
    <ligand>
        <name>Mg(2+)</name>
        <dbReference type="ChEBI" id="CHEBI:18420"/>
        <label>1</label>
    </ligand>
</feature>
<dbReference type="HOGENOM" id="CLU_024566_9_2_1"/>
<feature type="binding site" evidence="1">
    <location>
        <position position="427"/>
    </location>
    <ligand>
        <name>Mg(2+)</name>
        <dbReference type="ChEBI" id="CHEBI:18420"/>
        <label>1</label>
    </ligand>
</feature>
<dbReference type="OrthoDB" id="2021138at2759"/>
<dbReference type="Proteomes" id="UP000022910">
    <property type="component" value="Unassembled WGS sequence"/>
</dbReference>
<keyword evidence="1" id="KW-0460">Magnesium</keyword>
<dbReference type="InterPro" id="IPR036705">
    <property type="entry name" value="Ribosyl_crysJ1_sf"/>
</dbReference>
<feature type="binding site" evidence="1">
    <location>
        <position position="425"/>
    </location>
    <ligand>
        <name>Mg(2+)</name>
        <dbReference type="ChEBI" id="CHEBI:18420"/>
        <label>1</label>
    </ligand>
</feature>
<feature type="compositionally biased region" description="Polar residues" evidence="2">
    <location>
        <begin position="235"/>
        <end position="244"/>
    </location>
</feature>
<dbReference type="STRING" id="1432141.A0A015IDT5"/>
<dbReference type="EMBL" id="JEMT01028244">
    <property type="protein sequence ID" value="EXX55287.1"/>
    <property type="molecule type" value="Genomic_DNA"/>
</dbReference>
<evidence type="ECO:0000256" key="2">
    <source>
        <dbReference type="SAM" id="MobiDB-lite"/>
    </source>
</evidence>
<dbReference type="InterPro" id="IPR050792">
    <property type="entry name" value="ADP-ribosylglycohydrolase"/>
</dbReference>
<proteinExistence type="predicted"/>
<keyword evidence="4" id="KW-1185">Reference proteome</keyword>
<evidence type="ECO:0000256" key="1">
    <source>
        <dbReference type="PIRSR" id="PIRSR605502-1"/>
    </source>
</evidence>
<comment type="caution">
    <text evidence="3">The sequence shown here is derived from an EMBL/GenBank/DDBJ whole genome shotgun (WGS) entry which is preliminary data.</text>
</comment>
<dbReference type="AlphaFoldDB" id="A0A015IDT5"/>
<keyword evidence="1" id="KW-0479">Metal-binding</keyword>
<evidence type="ECO:0000313" key="4">
    <source>
        <dbReference type="Proteomes" id="UP000022910"/>
    </source>
</evidence>
<organism evidence="3 4">
    <name type="scientific">Rhizophagus irregularis (strain DAOM 197198w)</name>
    <name type="common">Glomus intraradices</name>
    <dbReference type="NCBI Taxonomy" id="1432141"/>
    <lineage>
        <taxon>Eukaryota</taxon>
        <taxon>Fungi</taxon>
        <taxon>Fungi incertae sedis</taxon>
        <taxon>Mucoromycota</taxon>
        <taxon>Glomeromycotina</taxon>
        <taxon>Glomeromycetes</taxon>
        <taxon>Glomerales</taxon>
        <taxon>Glomeraceae</taxon>
        <taxon>Rhizophagus</taxon>
    </lineage>
</organism>
<dbReference type="Gene3D" id="1.10.4080.10">
    <property type="entry name" value="ADP-ribosylation/Crystallin J1"/>
    <property type="match status" value="2"/>
</dbReference>
<dbReference type="PANTHER" id="PTHR16222:SF28">
    <property type="entry name" value="ADP-RIBOSYLGLYCOHYDROLASE"/>
    <property type="match status" value="1"/>
</dbReference>
<dbReference type="PANTHER" id="PTHR16222">
    <property type="entry name" value="ADP-RIBOSYLGLYCOHYDROLASE"/>
    <property type="match status" value="1"/>
</dbReference>
<dbReference type="SUPFAM" id="SSF101478">
    <property type="entry name" value="ADP-ribosylglycohydrolase"/>
    <property type="match status" value="2"/>
</dbReference>